<feature type="signal peptide" evidence="1">
    <location>
        <begin position="1"/>
        <end position="22"/>
    </location>
</feature>
<reference evidence="2" key="1">
    <citation type="submission" date="2017-05" db="EMBL/GenBank/DDBJ databases">
        <authorList>
            <person name="QRISCLOUD D."/>
        </authorList>
    </citation>
    <scope>NUCLEOTIDE SEQUENCE</scope>
</reference>
<dbReference type="EMBL" id="HAHH01000077">
    <property type="protein sequence ID" value="SNX33432.1"/>
    <property type="molecule type" value="Transcribed_RNA"/>
</dbReference>
<keyword evidence="1" id="KW-0732">Signal</keyword>
<evidence type="ECO:0000313" key="2">
    <source>
        <dbReference type="EMBL" id="SNX33432.1"/>
    </source>
</evidence>
<protein>
    <submittedName>
        <fullName evidence="2">U8-Deinotoxin-Dsu1f_1</fullName>
    </submittedName>
</protein>
<reference evidence="2" key="2">
    <citation type="submission" date="2019-05" db="EMBL/GenBank/DDBJ databases">
        <title>Unravelling the molecular evolution of spider venoms.</title>
        <authorList>
            <person name="Pineda S."/>
        </authorList>
    </citation>
    <scope>NUCLEOTIDE SEQUENCE</scope>
</reference>
<sequence>MKFYIQALFLCVALFVYVAAEAEEREVEEENELEFLAPQEERGCKGVMSPCNDDSDCCKKYRCLCGKTAQAPVLLATVRVVITRGHYSLAASFFLRCQKFQFIFLFNFSFFGFSCYINEQSNTKEEGLDVKLHGGSFNLLI</sequence>
<proteinExistence type="predicted"/>
<dbReference type="AlphaFoldDB" id="A0A4Q8K461"/>
<evidence type="ECO:0000256" key="1">
    <source>
        <dbReference type="SAM" id="SignalP"/>
    </source>
</evidence>
<organism evidence="2">
    <name type="scientific">Deinopis subrufa</name>
    <name type="common">Rufous net-casting spider</name>
    <dbReference type="NCBI Taxonomy" id="1905329"/>
    <lineage>
        <taxon>Eukaryota</taxon>
        <taxon>Metazoa</taxon>
        <taxon>Ecdysozoa</taxon>
        <taxon>Arthropoda</taxon>
        <taxon>Chelicerata</taxon>
        <taxon>Arachnida</taxon>
        <taxon>Araneae</taxon>
        <taxon>Araneomorphae</taxon>
        <taxon>Entelegynae</taxon>
        <taxon>Deinopoidea</taxon>
        <taxon>Deinopidae</taxon>
        <taxon>Deinopis</taxon>
    </lineage>
</organism>
<accession>A0A4Q8K461</accession>
<feature type="chain" id="PRO_5020185095" evidence="1">
    <location>
        <begin position="23"/>
        <end position="141"/>
    </location>
</feature>
<name>A0A4Q8K461_DEISU</name>